<accession>A0A8C1U1A0</accession>
<evidence type="ECO:0000313" key="3">
    <source>
        <dbReference type="Proteomes" id="UP000694700"/>
    </source>
</evidence>
<reference evidence="2" key="1">
    <citation type="submission" date="2025-08" db="UniProtKB">
        <authorList>
            <consortium name="Ensembl"/>
        </authorList>
    </citation>
    <scope>IDENTIFICATION</scope>
</reference>
<protein>
    <recommendedName>
        <fullName evidence="1">Integrase core domain-containing protein</fullName>
    </recommendedName>
</protein>
<dbReference type="Ensembl" id="ENSCCRT00015031896.1">
    <property type="protein sequence ID" value="ENSCCRP00015030824.1"/>
    <property type="gene ID" value="ENSCCRG00015012939.1"/>
</dbReference>
<proteinExistence type="predicted"/>
<dbReference type="AlphaFoldDB" id="A0A8C1U1A0"/>
<feature type="domain" description="Integrase core" evidence="1">
    <location>
        <begin position="230"/>
        <end position="312"/>
    </location>
</feature>
<dbReference type="PANTHER" id="PTHR46791">
    <property type="entry name" value="EXPRESSED PROTEIN"/>
    <property type="match status" value="1"/>
</dbReference>
<evidence type="ECO:0000313" key="2">
    <source>
        <dbReference type="Ensembl" id="ENSCCRP00015030824.1"/>
    </source>
</evidence>
<name>A0A8C1U1A0_CYPCA</name>
<sequence length="384" mass="43459">MERMLRRLQEVLRCQPVDLDYLHFVLSHEVGLVRSFANVVELPQGVVRALSDLLRLLRLQEESYPAATDAEVLGGDRGQPKLVISKECLQNLIDMQLPIPCVAKLLGVCKRTVYRRMREYGLSVTGSYSNLTDEELDNLVRSVKLKMPHIGYRMMKGELQAMGYRVRWDQVSASMHRVDSAGILERITCLGCVARRTYSVKGPHSLVHVDTNHKLIRCVCYVSQEYCYNMVERLWRDVWMAVTRVYYELLHGLEDECLLDPSNSLQLFCAQYIFVPRLQMDLNTFTAGWDNHPLRTEQNLTPNQLWTIGLLQYPVAAPENLEVDLKYAAAAGGVVLPPIQCPLGPQAMAGLRAAINPITPSQDNGKDIYKAVLDYVTLHSNLAG</sequence>
<dbReference type="InterPro" id="IPR058913">
    <property type="entry name" value="Integrase_dom_put"/>
</dbReference>
<evidence type="ECO:0000259" key="1">
    <source>
        <dbReference type="Pfam" id="PF24764"/>
    </source>
</evidence>
<dbReference type="Pfam" id="PF24764">
    <property type="entry name" value="rva_4"/>
    <property type="match status" value="1"/>
</dbReference>
<organism evidence="2 3">
    <name type="scientific">Cyprinus carpio</name>
    <name type="common">Common carp</name>
    <dbReference type="NCBI Taxonomy" id="7962"/>
    <lineage>
        <taxon>Eukaryota</taxon>
        <taxon>Metazoa</taxon>
        <taxon>Chordata</taxon>
        <taxon>Craniata</taxon>
        <taxon>Vertebrata</taxon>
        <taxon>Euteleostomi</taxon>
        <taxon>Actinopterygii</taxon>
        <taxon>Neopterygii</taxon>
        <taxon>Teleostei</taxon>
        <taxon>Ostariophysi</taxon>
        <taxon>Cypriniformes</taxon>
        <taxon>Cyprinidae</taxon>
        <taxon>Cyprininae</taxon>
        <taxon>Cyprinus</taxon>
    </lineage>
</organism>
<dbReference type="Proteomes" id="UP000694700">
    <property type="component" value="Unplaced"/>
</dbReference>
<dbReference type="PANTHER" id="PTHR46791:SF11">
    <property type="entry name" value="INTEGRASE CATALYTIC DOMAIN-CONTAINING PROTEIN"/>
    <property type="match status" value="1"/>
</dbReference>